<evidence type="ECO:0000313" key="3">
    <source>
        <dbReference type="Proteomes" id="UP000225433"/>
    </source>
</evidence>
<accession>A0A2G0QAY0</accession>
<comment type="caution">
    <text evidence="2">The sequence shown here is derived from an EMBL/GenBank/DDBJ whole genome shotgun (WGS) entry which is preliminary data.</text>
</comment>
<proteinExistence type="predicted"/>
<keyword evidence="1" id="KW-1133">Transmembrane helix</keyword>
<dbReference type="RefSeq" id="WP_257784761.1">
    <property type="nucleotide sequence ID" value="NZ_CAWNQJ010000046.1"/>
</dbReference>
<dbReference type="EMBL" id="NJAI01000002">
    <property type="protein sequence ID" value="PHM56319.1"/>
    <property type="molecule type" value="Genomic_DNA"/>
</dbReference>
<evidence type="ECO:0000256" key="1">
    <source>
        <dbReference type="SAM" id="Phobius"/>
    </source>
</evidence>
<feature type="transmembrane region" description="Helical" evidence="1">
    <location>
        <begin position="6"/>
        <end position="22"/>
    </location>
</feature>
<gene>
    <name evidence="2" type="ORF">Xhom_01805</name>
</gene>
<keyword evidence="1" id="KW-0472">Membrane</keyword>
<sequence>MSNVFVLVMVVLTIIIAALFLYHHDAEIARWLEKFAQHLLQQ</sequence>
<name>A0A2G0QAY0_XENHO</name>
<protein>
    <submittedName>
        <fullName evidence="2">Uncharacterized protein</fullName>
    </submittedName>
</protein>
<keyword evidence="1" id="KW-0812">Transmembrane</keyword>
<dbReference type="Proteomes" id="UP000225433">
    <property type="component" value="Unassembled WGS sequence"/>
</dbReference>
<evidence type="ECO:0000313" key="2">
    <source>
        <dbReference type="EMBL" id="PHM56319.1"/>
    </source>
</evidence>
<dbReference type="AlphaFoldDB" id="A0A2G0QAY0"/>
<reference evidence="2 3" key="1">
    <citation type="journal article" date="2017" name="Nat. Microbiol.">
        <title>Natural product diversity associated with the nematode symbionts Photorhabdus and Xenorhabdus.</title>
        <authorList>
            <person name="Tobias N.J."/>
            <person name="Wolff H."/>
            <person name="Djahanschiri B."/>
            <person name="Grundmann F."/>
            <person name="Kronenwerth M."/>
            <person name="Shi Y.M."/>
            <person name="Simonyi S."/>
            <person name="Grun P."/>
            <person name="Shapiro-Ilan D."/>
            <person name="Pidot S.J."/>
            <person name="Stinear T.P."/>
            <person name="Ebersberger I."/>
            <person name="Bode H.B."/>
        </authorList>
    </citation>
    <scope>NUCLEOTIDE SEQUENCE [LARGE SCALE GENOMIC DNA]</scope>
    <source>
        <strain evidence="2 3">DSM 17903</strain>
    </source>
</reference>
<organism evidence="2 3">
    <name type="scientific">Xenorhabdus hominickii</name>
    <dbReference type="NCBI Taxonomy" id="351679"/>
    <lineage>
        <taxon>Bacteria</taxon>
        <taxon>Pseudomonadati</taxon>
        <taxon>Pseudomonadota</taxon>
        <taxon>Gammaproteobacteria</taxon>
        <taxon>Enterobacterales</taxon>
        <taxon>Morganellaceae</taxon>
        <taxon>Xenorhabdus</taxon>
    </lineage>
</organism>